<feature type="non-terminal residue" evidence="1">
    <location>
        <position position="398"/>
    </location>
</feature>
<gene>
    <name evidence="1" type="ORF">B0T14DRAFT_392136</name>
</gene>
<sequence length="398" mass="44063">VVPASAPRDLVAENTGLQQRIAALQRTERDLLTENQKQARYITSLQSQYESQLQKTGAWQDWADDFAHSDPSRLRSGLLPVQLDELCESVESFIQLEDGGLPDELVNSEDDGVNASQVLLHGMLANFIVEETLQSPFWIFDVLSTAPSDLESPLVSCPNSPIGFRMELAPWSAVAPPRSARLPPKSTMVVKEPLSARRLQTPRTPASAIPLSLNTNCPPVAPAQQLPGRKEMESLHQLLSNGIHEMHEWRAQIIRSLSQGGLALEPEELKGEERRRLAEGRKLYAKTLKDKFLGGAARLLLQDQVDGAAIEKLEVRLTEELDFALQFSCLVWSRPDPLRVTGIQGLADKQFAPSEGTMELCPSQVPISFQLLGEVKTSDLPPWYREGSKVVMAVQPII</sequence>
<dbReference type="EMBL" id="JAULSU010000004">
    <property type="protein sequence ID" value="KAK0619631.1"/>
    <property type="molecule type" value="Genomic_DNA"/>
</dbReference>
<name>A0AA39WQB2_9PEZI</name>
<keyword evidence="2" id="KW-1185">Reference proteome</keyword>
<feature type="non-terminal residue" evidence="1">
    <location>
        <position position="1"/>
    </location>
</feature>
<organism evidence="1 2">
    <name type="scientific">Immersiella caudata</name>
    <dbReference type="NCBI Taxonomy" id="314043"/>
    <lineage>
        <taxon>Eukaryota</taxon>
        <taxon>Fungi</taxon>
        <taxon>Dikarya</taxon>
        <taxon>Ascomycota</taxon>
        <taxon>Pezizomycotina</taxon>
        <taxon>Sordariomycetes</taxon>
        <taxon>Sordariomycetidae</taxon>
        <taxon>Sordariales</taxon>
        <taxon>Lasiosphaeriaceae</taxon>
        <taxon>Immersiella</taxon>
    </lineage>
</organism>
<evidence type="ECO:0000313" key="2">
    <source>
        <dbReference type="Proteomes" id="UP001175000"/>
    </source>
</evidence>
<proteinExistence type="predicted"/>
<reference evidence="1" key="1">
    <citation type="submission" date="2023-06" db="EMBL/GenBank/DDBJ databases">
        <title>Genome-scale phylogeny and comparative genomics of the fungal order Sordariales.</title>
        <authorList>
            <consortium name="Lawrence Berkeley National Laboratory"/>
            <person name="Hensen N."/>
            <person name="Bonometti L."/>
            <person name="Westerberg I."/>
            <person name="Brannstrom I.O."/>
            <person name="Guillou S."/>
            <person name="Cros-Aarteil S."/>
            <person name="Calhoun S."/>
            <person name="Haridas S."/>
            <person name="Kuo A."/>
            <person name="Mondo S."/>
            <person name="Pangilinan J."/>
            <person name="Riley R."/>
            <person name="Labutti K."/>
            <person name="Andreopoulos B."/>
            <person name="Lipzen A."/>
            <person name="Chen C."/>
            <person name="Yanf M."/>
            <person name="Daum C."/>
            <person name="Ng V."/>
            <person name="Clum A."/>
            <person name="Steindorff A."/>
            <person name="Ohm R."/>
            <person name="Martin F."/>
            <person name="Silar P."/>
            <person name="Natvig D."/>
            <person name="Lalanne C."/>
            <person name="Gautier V."/>
            <person name="Ament-Velasquez S.L."/>
            <person name="Kruys A."/>
            <person name="Hutchinson M.I."/>
            <person name="Powell A.J."/>
            <person name="Barry K."/>
            <person name="Miller A.N."/>
            <person name="Grigoriev I.V."/>
            <person name="Debuchy R."/>
            <person name="Gladieux P."/>
            <person name="Thoren M.H."/>
            <person name="Johannesson H."/>
        </authorList>
    </citation>
    <scope>NUCLEOTIDE SEQUENCE</scope>
    <source>
        <strain evidence="1">CBS 606.72</strain>
    </source>
</reference>
<dbReference type="Proteomes" id="UP001175000">
    <property type="component" value="Unassembled WGS sequence"/>
</dbReference>
<protein>
    <submittedName>
        <fullName evidence="1">Uncharacterized protein</fullName>
    </submittedName>
</protein>
<comment type="caution">
    <text evidence="1">The sequence shown here is derived from an EMBL/GenBank/DDBJ whole genome shotgun (WGS) entry which is preliminary data.</text>
</comment>
<dbReference type="AlphaFoldDB" id="A0AA39WQB2"/>
<accession>A0AA39WQB2</accession>
<evidence type="ECO:0000313" key="1">
    <source>
        <dbReference type="EMBL" id="KAK0619631.1"/>
    </source>
</evidence>